<dbReference type="EMBL" id="AJYJ02000084">
    <property type="protein sequence ID" value="OEF13482.1"/>
    <property type="molecule type" value="Genomic_DNA"/>
</dbReference>
<dbReference type="Pfam" id="PF05099">
    <property type="entry name" value="TerB"/>
    <property type="match status" value="1"/>
</dbReference>
<protein>
    <submittedName>
        <fullName evidence="5">ATPase</fullName>
    </submittedName>
</protein>
<dbReference type="InterPro" id="IPR029024">
    <property type="entry name" value="TerB-like"/>
</dbReference>
<keyword evidence="6" id="KW-1185">Reference proteome</keyword>
<evidence type="ECO:0000259" key="3">
    <source>
        <dbReference type="Pfam" id="PF13208"/>
    </source>
</evidence>
<feature type="domain" description="TerB N-terminal" evidence="3">
    <location>
        <begin position="94"/>
        <end position="295"/>
    </location>
</feature>
<dbReference type="InterPro" id="IPR025266">
    <property type="entry name" value="TerB_N"/>
</dbReference>
<feature type="domain" description="TerB-C" evidence="4">
    <location>
        <begin position="633"/>
        <end position="754"/>
    </location>
</feature>
<dbReference type="SUPFAM" id="SSF158682">
    <property type="entry name" value="TerB-like"/>
    <property type="match status" value="1"/>
</dbReference>
<dbReference type="RefSeq" id="WP_017022051.1">
    <property type="nucleotide sequence ID" value="NZ_AJYJ02000084.1"/>
</dbReference>
<evidence type="ECO:0000259" key="4">
    <source>
        <dbReference type="Pfam" id="PF15615"/>
    </source>
</evidence>
<dbReference type="InterPro" id="IPR028932">
    <property type="entry name" value="TerB-C"/>
</dbReference>
<evidence type="ECO:0000259" key="2">
    <source>
        <dbReference type="Pfam" id="PF05099"/>
    </source>
</evidence>
<evidence type="ECO:0000313" key="5">
    <source>
        <dbReference type="EMBL" id="OEF13482.1"/>
    </source>
</evidence>
<organism evidence="5 6">
    <name type="scientific">Aliivibrio logei 5S-186</name>
    <dbReference type="NCBI Taxonomy" id="626086"/>
    <lineage>
        <taxon>Bacteria</taxon>
        <taxon>Pseudomonadati</taxon>
        <taxon>Pseudomonadota</taxon>
        <taxon>Gammaproteobacteria</taxon>
        <taxon>Vibrionales</taxon>
        <taxon>Vibrionaceae</taxon>
        <taxon>Aliivibrio</taxon>
    </lineage>
</organism>
<dbReference type="Proteomes" id="UP000095059">
    <property type="component" value="Unassembled WGS sequence"/>
</dbReference>
<evidence type="ECO:0000256" key="1">
    <source>
        <dbReference type="SAM" id="MobiDB-lite"/>
    </source>
</evidence>
<feature type="domain" description="Co-chaperone DjlA N-terminal" evidence="2">
    <location>
        <begin position="506"/>
        <end position="611"/>
    </location>
</feature>
<gene>
    <name evidence="5" type="ORF">A1Q5_07580</name>
</gene>
<dbReference type="Pfam" id="PF15615">
    <property type="entry name" value="TerB_C"/>
    <property type="match status" value="1"/>
</dbReference>
<name>A0ABX3AWT3_ALILO</name>
<sequence length="755" mass="84658">MEFIIGLVVIYFVYKLLSGGKKTDVEATNNNSRFSNMSKSPPRNQTQNKIRVSVSTLNDNHEDDFSTFEIHTSFGDKPTRSKNTSIGRWLGEDETLVINGRQFSKGFFYFGGVLSGLNGYGIEPSLVDKDRPALGMNDCDFEYQDDSLGYWPSFAALSKECRGLFLDWLASDRTNEDISIGYVFIYFYGFERRIIEDIGEAKVSDVEFLAIFNEISRLLDIYGVNRSFRNYASNLLGVMYFLRQNVIDNVGVKVPENNNSLAFKFRLANIVQSGVALQSELALEWLKDTGEYSLKASTRRCEEEFTKLFKLKFDKKFPEGLSIKPNKTKLKLIYCAASNTIPTTDIDAGDLPDPSILKGPIKKLTPIADECTEQLNAYSRYLAKSDTSRQDVAALLLLPNELVTEVKSPVIERFKSWSTKVIADENGLTSVKEFWKHLDMPLPKATNKKENELITSLANKVGVGVAPDFRFHQSNVKLDGNLVLFSPGHGEFFEPSRAYYQAATALRLGAMVATIDGRVDNSEMLVLQRLVDRDDSLSPGEKTSLHAYLKWRLNSPVNMAGLKARVESLNDDEIEVVKKIIVSIALADGIVDLSEIRQLEKLYTAIGLDKSLVSSDIHKLTSSDVDKAQNGTLINAELNSFSIDKAVLAIHENDTKNAKSMLESIFAEEEPVIEVEVQGNSDGLDDAHKAVYNILVTKDQWSHNEVQSIFTEYKLMIDGAIETINDWSFDMVDAPVLEQDDDIFIDLEIVEELKG</sequence>
<comment type="caution">
    <text evidence="5">The sequence shown here is derived from an EMBL/GenBank/DDBJ whole genome shotgun (WGS) entry which is preliminary data.</text>
</comment>
<dbReference type="Gene3D" id="1.10.3680.10">
    <property type="entry name" value="TerB-like"/>
    <property type="match status" value="1"/>
</dbReference>
<evidence type="ECO:0000313" key="6">
    <source>
        <dbReference type="Proteomes" id="UP000095059"/>
    </source>
</evidence>
<feature type="region of interest" description="Disordered" evidence="1">
    <location>
        <begin position="27"/>
        <end position="47"/>
    </location>
</feature>
<reference evidence="5 6" key="1">
    <citation type="journal article" date="2012" name="Science">
        <title>Ecological populations of bacteria act as socially cohesive units of antibiotic production and resistance.</title>
        <authorList>
            <person name="Cordero O.X."/>
            <person name="Wildschutte H."/>
            <person name="Kirkup B."/>
            <person name="Proehl S."/>
            <person name="Ngo L."/>
            <person name="Hussain F."/>
            <person name="Le Roux F."/>
            <person name="Mincer T."/>
            <person name="Polz M.F."/>
        </authorList>
    </citation>
    <scope>NUCLEOTIDE SEQUENCE [LARGE SCALE GENOMIC DNA]</scope>
    <source>
        <strain evidence="5 6">5S-186</strain>
    </source>
</reference>
<dbReference type="Pfam" id="PF13208">
    <property type="entry name" value="TerB_N"/>
    <property type="match status" value="1"/>
</dbReference>
<dbReference type="CDD" id="cd07176">
    <property type="entry name" value="terB"/>
    <property type="match status" value="1"/>
</dbReference>
<proteinExistence type="predicted"/>
<dbReference type="InterPro" id="IPR007791">
    <property type="entry name" value="DjlA_N"/>
</dbReference>
<accession>A0ABX3AWT3</accession>